<keyword evidence="6" id="KW-0051">Antiviral defense</keyword>
<feature type="domain" description="Transcriptional repressor PaaX-like central Cas2-like" evidence="7">
    <location>
        <begin position="112"/>
        <end position="176"/>
    </location>
</feature>
<keyword evidence="2" id="KW-0479">Metal-binding</keyword>
<dbReference type="InterPro" id="IPR048846">
    <property type="entry name" value="PaaX-like_central"/>
</dbReference>
<proteinExistence type="predicted"/>
<reference evidence="8 9" key="1">
    <citation type="journal article" date="2015" name="Nature">
        <title>rRNA introns, odd ribosomes, and small enigmatic genomes across a large radiation of phyla.</title>
        <authorList>
            <person name="Brown C.T."/>
            <person name="Hug L.A."/>
            <person name="Thomas B.C."/>
            <person name="Sharon I."/>
            <person name="Castelle C.J."/>
            <person name="Singh A."/>
            <person name="Wilkins M.J."/>
            <person name="Williams K.H."/>
            <person name="Banfield J.F."/>
        </authorList>
    </citation>
    <scope>NUCLEOTIDE SEQUENCE [LARGE SCALE GENOMIC DNA]</scope>
</reference>
<evidence type="ECO:0000313" key="8">
    <source>
        <dbReference type="EMBL" id="KKR98628.1"/>
    </source>
</evidence>
<dbReference type="GO" id="GO:0043571">
    <property type="term" value="P:maintenance of CRISPR repeat elements"/>
    <property type="evidence" value="ECO:0007669"/>
    <property type="project" value="InterPro"/>
</dbReference>
<keyword evidence="5" id="KW-0460">Magnesium</keyword>
<evidence type="ECO:0000256" key="4">
    <source>
        <dbReference type="ARBA" id="ARBA00022801"/>
    </source>
</evidence>
<dbReference type="Proteomes" id="UP000033930">
    <property type="component" value="Unassembled WGS sequence"/>
</dbReference>
<accession>A0A0G0VCN7</accession>
<keyword evidence="4" id="KW-0378">Hydrolase</keyword>
<dbReference type="InterPro" id="IPR021127">
    <property type="entry name" value="CRISPR_associated_Cas2"/>
</dbReference>
<dbReference type="SUPFAM" id="SSF143430">
    <property type="entry name" value="TTP0101/SSO1404-like"/>
    <property type="match status" value="1"/>
</dbReference>
<comment type="caution">
    <text evidence="8">The sequence shown here is derived from an EMBL/GenBank/DDBJ whole genome shotgun (WGS) entry which is preliminary data.</text>
</comment>
<keyword evidence="3" id="KW-0255">Endonuclease</keyword>
<evidence type="ECO:0000256" key="6">
    <source>
        <dbReference type="ARBA" id="ARBA00023118"/>
    </source>
</evidence>
<keyword evidence="1" id="KW-0540">Nuclease</keyword>
<dbReference type="EMBL" id="LCAW01000016">
    <property type="protein sequence ID" value="KKR98628.1"/>
    <property type="molecule type" value="Genomic_DNA"/>
</dbReference>
<evidence type="ECO:0000256" key="3">
    <source>
        <dbReference type="ARBA" id="ARBA00022759"/>
    </source>
</evidence>
<dbReference type="GO" id="GO:0004521">
    <property type="term" value="F:RNA endonuclease activity"/>
    <property type="evidence" value="ECO:0007669"/>
    <property type="project" value="InterPro"/>
</dbReference>
<protein>
    <submittedName>
        <fullName evidence="8">Phenylacetic acid degradation operon negative regulatory protein PaaX</fullName>
    </submittedName>
</protein>
<dbReference type="Pfam" id="PF20803">
    <property type="entry name" value="PaaX_M"/>
    <property type="match status" value="1"/>
</dbReference>
<gene>
    <name evidence="8" type="ORF">UU50_C0016G0005</name>
</gene>
<dbReference type="NCBIfam" id="TIGR01573">
    <property type="entry name" value="cas2"/>
    <property type="match status" value="1"/>
</dbReference>
<evidence type="ECO:0000256" key="1">
    <source>
        <dbReference type="ARBA" id="ARBA00022722"/>
    </source>
</evidence>
<evidence type="ECO:0000256" key="2">
    <source>
        <dbReference type="ARBA" id="ARBA00022723"/>
    </source>
</evidence>
<evidence type="ECO:0000259" key="7">
    <source>
        <dbReference type="Pfam" id="PF20803"/>
    </source>
</evidence>
<sequence length="180" mass="21402">MNDRLNSEKHLLIQPNSRAANLILEIGHLIEDTHFMLSRPGLVVKFGIDEARDYLKRKEVYLRRQELKRLEKKRIIIRKKIANDYWVSFSKAGFEEHIAQLSVSATDLPDNQVCIVSFDIPESERKLHSQVRHLLKRLGFQQMHRSVWFSRKNVSNYIKKLFTSRFKADNWFKVFIAYQS</sequence>
<organism evidence="8 9">
    <name type="scientific">Candidatus Uhrbacteria bacterium GW2011_GWC1_41_20</name>
    <dbReference type="NCBI Taxonomy" id="1618983"/>
    <lineage>
        <taxon>Bacteria</taxon>
        <taxon>Candidatus Uhriibacteriota</taxon>
    </lineage>
</organism>
<evidence type="ECO:0000256" key="5">
    <source>
        <dbReference type="ARBA" id="ARBA00022842"/>
    </source>
</evidence>
<name>A0A0G0VCN7_9BACT</name>
<dbReference type="AlphaFoldDB" id="A0A0G0VCN7"/>
<evidence type="ECO:0000313" key="9">
    <source>
        <dbReference type="Proteomes" id="UP000033930"/>
    </source>
</evidence>